<dbReference type="Proteomes" id="UP000825009">
    <property type="component" value="Chromosome"/>
</dbReference>
<dbReference type="RefSeq" id="WP_219003101.1">
    <property type="nucleotide sequence ID" value="NZ_CP079194.1"/>
</dbReference>
<name>A0A8F6TW55_9RHOB</name>
<evidence type="ECO:0000256" key="1">
    <source>
        <dbReference type="ARBA" id="ARBA00008857"/>
    </source>
</evidence>
<dbReference type="InterPro" id="IPR002104">
    <property type="entry name" value="Integrase_catalytic"/>
</dbReference>
<keyword evidence="6" id="KW-1185">Reference proteome</keyword>
<dbReference type="KEGG" id="gce:KYE46_01930"/>
<reference evidence="5 6" key="1">
    <citation type="submission" date="2021-07" db="EMBL/GenBank/DDBJ databases">
        <title>A novel Jannaschia species isolated from marine dinoflagellate Ceratoperidinium margalefii.</title>
        <authorList>
            <person name="Jiang Y."/>
            <person name="Li Z."/>
        </authorList>
    </citation>
    <scope>NUCLEOTIDE SEQUENCE [LARGE SCALE GENOMIC DNA]</scope>
    <source>
        <strain evidence="5 6">J12C1-MA-4</strain>
    </source>
</reference>
<dbReference type="GO" id="GO:0015074">
    <property type="term" value="P:DNA integration"/>
    <property type="evidence" value="ECO:0007669"/>
    <property type="project" value="UniProtKB-KW"/>
</dbReference>
<organism evidence="5 6">
    <name type="scientific">Gymnodinialimonas ceratoperidinii</name>
    <dbReference type="NCBI Taxonomy" id="2856823"/>
    <lineage>
        <taxon>Bacteria</taxon>
        <taxon>Pseudomonadati</taxon>
        <taxon>Pseudomonadota</taxon>
        <taxon>Alphaproteobacteria</taxon>
        <taxon>Rhodobacterales</taxon>
        <taxon>Paracoccaceae</taxon>
        <taxon>Gymnodinialimonas</taxon>
    </lineage>
</organism>
<dbReference type="InterPro" id="IPR050808">
    <property type="entry name" value="Phage_Integrase"/>
</dbReference>
<dbReference type="PANTHER" id="PTHR30629">
    <property type="entry name" value="PROPHAGE INTEGRASE"/>
    <property type="match status" value="1"/>
</dbReference>
<dbReference type="PANTHER" id="PTHR30629:SF2">
    <property type="entry name" value="PROPHAGE INTEGRASE INTS-RELATED"/>
    <property type="match status" value="1"/>
</dbReference>
<dbReference type="PROSITE" id="PS51898">
    <property type="entry name" value="TYR_RECOMBINASE"/>
    <property type="match status" value="1"/>
</dbReference>
<feature type="compositionally biased region" description="Basic and acidic residues" evidence="3">
    <location>
        <begin position="226"/>
        <end position="244"/>
    </location>
</feature>
<evidence type="ECO:0000256" key="2">
    <source>
        <dbReference type="ARBA" id="ARBA00022908"/>
    </source>
</evidence>
<dbReference type="EMBL" id="CP079194">
    <property type="protein sequence ID" value="QXT40046.1"/>
    <property type="molecule type" value="Genomic_DNA"/>
</dbReference>
<evidence type="ECO:0000313" key="6">
    <source>
        <dbReference type="Proteomes" id="UP000825009"/>
    </source>
</evidence>
<evidence type="ECO:0000313" key="5">
    <source>
        <dbReference type="EMBL" id="QXT40046.1"/>
    </source>
</evidence>
<feature type="domain" description="Tyr recombinase" evidence="4">
    <location>
        <begin position="293"/>
        <end position="474"/>
    </location>
</feature>
<dbReference type="AlphaFoldDB" id="A0A8F6TW55"/>
<dbReference type="GO" id="GO:0006310">
    <property type="term" value="P:DNA recombination"/>
    <property type="evidence" value="ECO:0007669"/>
    <property type="project" value="InterPro"/>
</dbReference>
<proteinExistence type="inferred from homology"/>
<evidence type="ECO:0000259" key="4">
    <source>
        <dbReference type="PROSITE" id="PS51898"/>
    </source>
</evidence>
<gene>
    <name evidence="5" type="ORF">KYE46_01930</name>
</gene>
<accession>A0A8F6TW55</accession>
<feature type="region of interest" description="Disordered" evidence="3">
    <location>
        <begin position="224"/>
        <end position="244"/>
    </location>
</feature>
<protein>
    <submittedName>
        <fullName evidence="5">Tyrosine-type recombinase/integrase</fullName>
    </submittedName>
</protein>
<dbReference type="GO" id="GO:0003677">
    <property type="term" value="F:DNA binding"/>
    <property type="evidence" value="ECO:0007669"/>
    <property type="project" value="InterPro"/>
</dbReference>
<sequence>MVVMMKLNGLTELSKGKWEFRRRVPKSAKAALGKGEWKRVIKARSDADLFRQYALVEAEFERDVATASKPKRKLTARAVWEEALREESEVIVSAVGLSEDEAREVILEGLLKGASAGEDDVGGPDVEPFSKEDALEAVTTPPIISRGRDFLLAQALLNRNRPAPAMTLEDAREVYVKESLGGGEAVEHRPAMVRLERVMRLAAEAGLPASTPLVGLTREHARKVRDHMASRSRQGSENERVSPASVKRELGLLRTMISYGGRELGLLDLVNPFEKLPIEGATAATGARVSAREKVDPLPSKIAAAMRTKLSNDLLLIWRLLEGTGCRLGEVTGLRVSDVRLDAETPHLRIEWHEGRRLKTLSSIRSVPLIGVTLEAANEAVGSAAGGELLFPRYARERGADAASAALMKHLRSFTTDKRHKVHSLRHGMKDRMRKAGVDKAAQDVVLGHAAPNIGETYGGSEGLLAVALRALRAVESFEAGGAS</sequence>
<keyword evidence="2" id="KW-0229">DNA integration</keyword>
<dbReference type="Pfam" id="PF00589">
    <property type="entry name" value="Phage_integrase"/>
    <property type="match status" value="1"/>
</dbReference>
<evidence type="ECO:0000256" key="3">
    <source>
        <dbReference type="SAM" id="MobiDB-lite"/>
    </source>
</evidence>
<comment type="similarity">
    <text evidence="1">Belongs to the 'phage' integrase family.</text>
</comment>